<dbReference type="AlphaFoldDB" id="A0A9D2LR67"/>
<reference evidence="1" key="2">
    <citation type="submission" date="2021-04" db="EMBL/GenBank/DDBJ databases">
        <authorList>
            <person name="Gilroy R."/>
        </authorList>
    </citation>
    <scope>NUCLEOTIDE SEQUENCE</scope>
    <source>
        <strain evidence="1">ChiSjej1B19-5720</strain>
    </source>
</reference>
<evidence type="ECO:0000313" key="2">
    <source>
        <dbReference type="Proteomes" id="UP000823842"/>
    </source>
</evidence>
<gene>
    <name evidence="1" type="ORF">IAA06_00240</name>
</gene>
<reference evidence="1" key="1">
    <citation type="journal article" date="2021" name="PeerJ">
        <title>Extensive microbial diversity within the chicken gut microbiome revealed by metagenomics and culture.</title>
        <authorList>
            <person name="Gilroy R."/>
            <person name="Ravi A."/>
            <person name="Getino M."/>
            <person name="Pursley I."/>
            <person name="Horton D.L."/>
            <person name="Alikhan N.F."/>
            <person name="Baker D."/>
            <person name="Gharbi K."/>
            <person name="Hall N."/>
            <person name="Watson M."/>
            <person name="Adriaenssens E.M."/>
            <person name="Foster-Nyarko E."/>
            <person name="Jarju S."/>
            <person name="Secka A."/>
            <person name="Antonio M."/>
            <person name="Oren A."/>
            <person name="Chaudhuri R.R."/>
            <person name="La Ragione R."/>
            <person name="Hildebrand F."/>
            <person name="Pallen M.J."/>
        </authorList>
    </citation>
    <scope>NUCLEOTIDE SEQUENCE</scope>
    <source>
        <strain evidence="1">ChiSjej1B19-5720</strain>
    </source>
</reference>
<dbReference type="Pfam" id="PF04531">
    <property type="entry name" value="Phage_holin_1"/>
    <property type="match status" value="1"/>
</dbReference>
<sequence>MNLDVVNAVFSVLVIFGIVTEPMTKGVGDSTKAYTYTEPK</sequence>
<accession>A0A9D2LR67</accession>
<dbReference type="InterPro" id="IPR006485">
    <property type="entry name" value="Phage-like_holin"/>
</dbReference>
<proteinExistence type="predicted"/>
<evidence type="ECO:0000313" key="1">
    <source>
        <dbReference type="EMBL" id="HJB27213.1"/>
    </source>
</evidence>
<name>A0A9D2LR67_9FIRM</name>
<dbReference type="EMBL" id="DWYZ01000006">
    <property type="protein sequence ID" value="HJB27213.1"/>
    <property type="molecule type" value="Genomic_DNA"/>
</dbReference>
<organism evidence="1 2">
    <name type="scientific">Candidatus Blautia faecavium</name>
    <dbReference type="NCBI Taxonomy" id="2838487"/>
    <lineage>
        <taxon>Bacteria</taxon>
        <taxon>Bacillati</taxon>
        <taxon>Bacillota</taxon>
        <taxon>Clostridia</taxon>
        <taxon>Lachnospirales</taxon>
        <taxon>Lachnospiraceae</taxon>
        <taxon>Blautia</taxon>
    </lineage>
</organism>
<comment type="caution">
    <text evidence="1">The sequence shown here is derived from an EMBL/GenBank/DDBJ whole genome shotgun (WGS) entry which is preliminary data.</text>
</comment>
<protein>
    <submittedName>
        <fullName evidence="1">Phage holin family protein</fullName>
    </submittedName>
</protein>
<dbReference type="Proteomes" id="UP000823842">
    <property type="component" value="Unassembled WGS sequence"/>
</dbReference>